<dbReference type="Proteomes" id="UP001244640">
    <property type="component" value="Unassembled WGS sequence"/>
</dbReference>
<evidence type="ECO:0000313" key="2">
    <source>
        <dbReference type="Proteomes" id="UP001244640"/>
    </source>
</evidence>
<keyword evidence="2" id="KW-1185">Reference proteome</keyword>
<sequence length="130" mass="15157">MHLILQTFFAKTFISYKKNNKKQKARTKFKITTSRKKAKNDKYLVILAKYFKTMQQLLQVIEKEKLGSQVAKQHTLIIDDKQIVHGALFIIKTARKTFKVMIPTPFHEEILKNEATISTLIKHPQAMLLS</sequence>
<reference evidence="1 2" key="1">
    <citation type="submission" date="2023-07" db="EMBL/GenBank/DDBJ databases">
        <title>Functional and genomic diversity of the sorghum phyllosphere microbiome.</title>
        <authorList>
            <person name="Shade A."/>
        </authorList>
    </citation>
    <scope>NUCLEOTIDE SEQUENCE [LARGE SCALE GENOMIC DNA]</scope>
    <source>
        <strain evidence="1 2">SORGH_AS_0892</strain>
    </source>
</reference>
<proteinExistence type="predicted"/>
<dbReference type="EMBL" id="JAUTBA010000001">
    <property type="protein sequence ID" value="MDQ1151336.1"/>
    <property type="molecule type" value="Genomic_DNA"/>
</dbReference>
<accession>A0ABU0U8Q8</accession>
<protein>
    <submittedName>
        <fullName evidence="1">Uncharacterized protein</fullName>
    </submittedName>
</protein>
<gene>
    <name evidence="1" type="ORF">QE382_003320</name>
</gene>
<name>A0ABU0U8Q8_9SPHI</name>
<organism evidence="1 2">
    <name type="scientific">Sphingobacterium zeae</name>
    <dbReference type="NCBI Taxonomy" id="1776859"/>
    <lineage>
        <taxon>Bacteria</taxon>
        <taxon>Pseudomonadati</taxon>
        <taxon>Bacteroidota</taxon>
        <taxon>Sphingobacteriia</taxon>
        <taxon>Sphingobacteriales</taxon>
        <taxon>Sphingobacteriaceae</taxon>
        <taxon>Sphingobacterium</taxon>
    </lineage>
</organism>
<evidence type="ECO:0000313" key="1">
    <source>
        <dbReference type="EMBL" id="MDQ1151336.1"/>
    </source>
</evidence>
<comment type="caution">
    <text evidence="1">The sequence shown here is derived from an EMBL/GenBank/DDBJ whole genome shotgun (WGS) entry which is preliminary data.</text>
</comment>